<dbReference type="InterPro" id="IPR003961">
    <property type="entry name" value="FN3_dom"/>
</dbReference>
<keyword evidence="1" id="KW-0732">Signal</keyword>
<comment type="caution">
    <text evidence="3">The sequence shown here is derived from an EMBL/GenBank/DDBJ whole genome shotgun (WGS) entry which is preliminary data.</text>
</comment>
<protein>
    <recommendedName>
        <fullName evidence="2">Fibronectin type-III domain-containing protein</fullName>
    </recommendedName>
</protein>
<feature type="domain" description="Fibronectin type-III" evidence="2">
    <location>
        <begin position="27"/>
        <end position="141"/>
    </location>
</feature>
<evidence type="ECO:0000313" key="4">
    <source>
        <dbReference type="Proteomes" id="UP000823941"/>
    </source>
</evidence>
<dbReference type="Gene3D" id="2.60.40.10">
    <property type="entry name" value="Immunoglobulins"/>
    <property type="match status" value="1"/>
</dbReference>
<accession>A0ABQ7QRP9</accession>
<feature type="chain" id="PRO_5046144646" description="Fibronectin type-III domain-containing protein" evidence="1">
    <location>
        <begin position="16"/>
        <end position="148"/>
    </location>
</feature>
<sequence length="148" mass="16063">MRSFVLIALLACTHAAVLRSDKAGETPKLLGLTAINPMGIVVEWSPVKKLGDEPVVGYKVLIQQLKDAAALDLSNGPITIPAVIHPKVEIAEDPQGNSVKEFIVRGADNTSYKYTEIEKGRQYEIRVKAFTANTDGPLSDKMGIKFEA</sequence>
<keyword evidence="4" id="KW-1185">Reference proteome</keyword>
<evidence type="ECO:0000256" key="1">
    <source>
        <dbReference type="SAM" id="SignalP"/>
    </source>
</evidence>
<dbReference type="CDD" id="cd00063">
    <property type="entry name" value="FN3"/>
    <property type="match status" value="1"/>
</dbReference>
<evidence type="ECO:0000259" key="2">
    <source>
        <dbReference type="Pfam" id="PF00041"/>
    </source>
</evidence>
<dbReference type="Pfam" id="PF00041">
    <property type="entry name" value="fn3"/>
    <property type="match status" value="1"/>
</dbReference>
<dbReference type="SUPFAM" id="SSF49265">
    <property type="entry name" value="Fibronectin type III"/>
    <property type="match status" value="1"/>
</dbReference>
<feature type="signal peptide" evidence="1">
    <location>
        <begin position="1"/>
        <end position="15"/>
    </location>
</feature>
<evidence type="ECO:0000313" key="3">
    <source>
        <dbReference type="EMBL" id="KAG7307712.1"/>
    </source>
</evidence>
<dbReference type="InterPro" id="IPR036116">
    <property type="entry name" value="FN3_sf"/>
</dbReference>
<reference evidence="3 4" key="1">
    <citation type="submission" date="2021-06" db="EMBL/GenBank/DDBJ databases">
        <title>A haploid diamondback moth (Plutella xylostella L.) genome assembly resolves 31 chromosomes and identifies a diamide resistance mutation.</title>
        <authorList>
            <person name="Ward C.M."/>
            <person name="Perry K.D."/>
            <person name="Baker G."/>
            <person name="Powis K."/>
            <person name="Heckel D.G."/>
            <person name="Baxter S.W."/>
        </authorList>
    </citation>
    <scope>NUCLEOTIDE SEQUENCE [LARGE SCALE GENOMIC DNA]</scope>
    <source>
        <strain evidence="3 4">LV</strain>
        <tissue evidence="3">Single pupa</tissue>
    </source>
</reference>
<organism evidence="3 4">
    <name type="scientific">Plutella xylostella</name>
    <name type="common">Diamondback moth</name>
    <name type="synonym">Plutella maculipennis</name>
    <dbReference type="NCBI Taxonomy" id="51655"/>
    <lineage>
        <taxon>Eukaryota</taxon>
        <taxon>Metazoa</taxon>
        <taxon>Ecdysozoa</taxon>
        <taxon>Arthropoda</taxon>
        <taxon>Hexapoda</taxon>
        <taxon>Insecta</taxon>
        <taxon>Pterygota</taxon>
        <taxon>Neoptera</taxon>
        <taxon>Endopterygota</taxon>
        <taxon>Lepidoptera</taxon>
        <taxon>Glossata</taxon>
        <taxon>Ditrysia</taxon>
        <taxon>Yponomeutoidea</taxon>
        <taxon>Plutellidae</taxon>
        <taxon>Plutella</taxon>
    </lineage>
</organism>
<dbReference type="EMBL" id="JAHIBW010000009">
    <property type="protein sequence ID" value="KAG7307712.1"/>
    <property type="molecule type" value="Genomic_DNA"/>
</dbReference>
<name>A0ABQ7QRP9_PLUXY</name>
<dbReference type="InterPro" id="IPR013783">
    <property type="entry name" value="Ig-like_fold"/>
</dbReference>
<dbReference type="Proteomes" id="UP000823941">
    <property type="component" value="Chromosome 9"/>
</dbReference>
<gene>
    <name evidence="3" type="ORF">JYU34_006280</name>
</gene>
<proteinExistence type="predicted"/>